<dbReference type="PANTHER" id="PTHR33619:SF3">
    <property type="entry name" value="POLYSACCHARIDE EXPORT PROTEIN GFCE-RELATED"/>
    <property type="match status" value="1"/>
</dbReference>
<dbReference type="STRING" id="927083.DB32_006806"/>
<gene>
    <name evidence="5" type="ORF">DB32_006806</name>
</gene>
<dbReference type="InterPro" id="IPR049712">
    <property type="entry name" value="Poly_export"/>
</dbReference>
<dbReference type="GO" id="GO:0015159">
    <property type="term" value="F:polysaccharide transmembrane transporter activity"/>
    <property type="evidence" value="ECO:0007669"/>
    <property type="project" value="InterPro"/>
</dbReference>
<feature type="domain" description="Polysaccharide export protein N-terminal" evidence="3">
    <location>
        <begin position="3"/>
        <end position="65"/>
    </location>
</feature>
<feature type="coiled-coil region" evidence="2">
    <location>
        <begin position="286"/>
        <end position="313"/>
    </location>
</feature>
<protein>
    <submittedName>
        <fullName evidence="5">Capsular polysaccharide export system periplasmic protein KpsD</fullName>
    </submittedName>
</protein>
<keyword evidence="1" id="KW-0732">Signal</keyword>
<evidence type="ECO:0000313" key="5">
    <source>
        <dbReference type="EMBL" id="AKF09657.1"/>
    </source>
</evidence>
<dbReference type="InterPro" id="IPR019554">
    <property type="entry name" value="Soluble_ligand-bd"/>
</dbReference>
<dbReference type="KEGG" id="samy:DB32_006806"/>
<dbReference type="EMBL" id="CP011125">
    <property type="protein sequence ID" value="AKF09657.1"/>
    <property type="molecule type" value="Genomic_DNA"/>
</dbReference>
<feature type="domain" description="Soluble ligand binding" evidence="4">
    <location>
        <begin position="371"/>
        <end position="424"/>
    </location>
</feature>
<keyword evidence="2" id="KW-0175">Coiled coil</keyword>
<evidence type="ECO:0000259" key="3">
    <source>
        <dbReference type="Pfam" id="PF02563"/>
    </source>
</evidence>
<name>A0A0F6YKW7_9BACT</name>
<dbReference type="Pfam" id="PF02563">
    <property type="entry name" value="Poly_export"/>
    <property type="match status" value="1"/>
</dbReference>
<dbReference type="PANTHER" id="PTHR33619">
    <property type="entry name" value="POLYSACCHARIDE EXPORT PROTEIN GFCE-RELATED"/>
    <property type="match status" value="1"/>
</dbReference>
<dbReference type="Gene3D" id="3.10.560.10">
    <property type="entry name" value="Outer membrane lipoprotein wza domain like"/>
    <property type="match status" value="2"/>
</dbReference>
<evidence type="ECO:0000256" key="2">
    <source>
        <dbReference type="SAM" id="Coils"/>
    </source>
</evidence>
<dbReference type="Pfam" id="PF10531">
    <property type="entry name" value="SLBB"/>
    <property type="match status" value="1"/>
</dbReference>
<proteinExistence type="predicted"/>
<dbReference type="AlphaFoldDB" id="A0A0F6YKW7"/>
<keyword evidence="6" id="KW-1185">Reference proteome</keyword>
<accession>A0A0F6YKW7</accession>
<evidence type="ECO:0000256" key="1">
    <source>
        <dbReference type="ARBA" id="ARBA00022729"/>
    </source>
</evidence>
<reference evidence="5 6" key="1">
    <citation type="submission" date="2015-03" db="EMBL/GenBank/DDBJ databases">
        <title>Genome assembly of Sandaracinus amylolyticus DSM 53668.</title>
        <authorList>
            <person name="Sharma G."/>
            <person name="Subramanian S."/>
        </authorList>
    </citation>
    <scope>NUCLEOTIDE SEQUENCE [LARGE SCALE GENOMIC DNA]</scope>
    <source>
        <strain evidence="5 6">DSM 53668</strain>
    </source>
</reference>
<evidence type="ECO:0000313" key="6">
    <source>
        <dbReference type="Proteomes" id="UP000034883"/>
    </source>
</evidence>
<organism evidence="5 6">
    <name type="scientific">Sandaracinus amylolyticus</name>
    <dbReference type="NCBI Taxonomy" id="927083"/>
    <lineage>
        <taxon>Bacteria</taxon>
        <taxon>Pseudomonadati</taxon>
        <taxon>Myxococcota</taxon>
        <taxon>Polyangia</taxon>
        <taxon>Polyangiales</taxon>
        <taxon>Sandaracinaceae</taxon>
        <taxon>Sandaracinus</taxon>
    </lineage>
</organism>
<sequence length="471" mass="51227">MLPGDRVMVSAWGAVTVSEILTVDTQGNLFLPGVGPVRVAGVRNDELTPTVRAAMQRLYRGSFDVYTNLLNASPVAVFVTGGVRRPGRYAGIPSDSVLVFLDQAGGIEPEAGSYRRITVLRGGQPIAELDLYDFLLRGQLTTPQFEDGDVVLVGRRGPVIEVQPHELEPVLVELEGDGDSTGADVLEVIAPGARVDSVTVRGAREGLPTARTFAVSSFGDVRLRDGDIVTFRRDLQADFIVVRVQGEFLGHGEFAVARGTRLLDLLNYVPVDPELANVGAVSLRRRSVQAQQRQSLQESLDRLERAVLLAQSDTQGEAAIRRQEAEMMRTFVAQARRAQPHGIVVTSTAGRQVNVILEDGDVIVIPPHTNVVRIVGEVMMSQAVMFRPDLRVDDYVRMVGGYTDRANRGHIIVRRANAEIEIGGGDIRLQPGDEVIIPPNVDDKWLQNGIDLAQVIYQLAVAASVVIRTGL</sequence>
<evidence type="ECO:0000259" key="4">
    <source>
        <dbReference type="Pfam" id="PF10531"/>
    </source>
</evidence>
<dbReference type="Proteomes" id="UP000034883">
    <property type="component" value="Chromosome"/>
</dbReference>
<dbReference type="InterPro" id="IPR003715">
    <property type="entry name" value="Poly_export_N"/>
</dbReference>